<evidence type="ECO:0000256" key="1">
    <source>
        <dbReference type="SAM" id="MobiDB-lite"/>
    </source>
</evidence>
<dbReference type="RefSeq" id="WP_129478504.1">
    <property type="nucleotide sequence ID" value="NZ_SDWS01000009.1"/>
</dbReference>
<dbReference type="OrthoDB" id="3217020at2"/>
<keyword evidence="2" id="KW-0472">Membrane</keyword>
<evidence type="ECO:0000313" key="4">
    <source>
        <dbReference type="Proteomes" id="UP000291838"/>
    </source>
</evidence>
<keyword evidence="2" id="KW-0812">Transmembrane</keyword>
<organism evidence="3 4">
    <name type="scientific">Nocardioides glacieisoli</name>
    <dbReference type="NCBI Taxonomy" id="1168730"/>
    <lineage>
        <taxon>Bacteria</taxon>
        <taxon>Bacillati</taxon>
        <taxon>Actinomycetota</taxon>
        <taxon>Actinomycetes</taxon>
        <taxon>Propionibacteriales</taxon>
        <taxon>Nocardioidaceae</taxon>
        <taxon>Nocardioides</taxon>
    </lineage>
</organism>
<comment type="caution">
    <text evidence="3">The sequence shown here is derived from an EMBL/GenBank/DDBJ whole genome shotgun (WGS) entry which is preliminary data.</text>
</comment>
<dbReference type="InterPro" id="IPR021443">
    <property type="entry name" value="DUF3093"/>
</dbReference>
<dbReference type="Proteomes" id="UP000291838">
    <property type="component" value="Unassembled WGS sequence"/>
</dbReference>
<accession>A0A4Q2RN68</accession>
<gene>
    <name evidence="3" type="ORF">EUA06_18445</name>
</gene>
<dbReference type="Pfam" id="PF11292">
    <property type="entry name" value="DUF3093"/>
    <property type="match status" value="1"/>
</dbReference>
<feature type="transmembrane region" description="Helical" evidence="2">
    <location>
        <begin position="36"/>
        <end position="53"/>
    </location>
</feature>
<keyword evidence="2" id="KW-1133">Transmembrane helix</keyword>
<feature type="region of interest" description="Disordered" evidence="1">
    <location>
        <begin position="143"/>
        <end position="167"/>
    </location>
</feature>
<dbReference type="AlphaFoldDB" id="A0A4Q2RN68"/>
<proteinExistence type="predicted"/>
<sequence>MNGYRERLRVPIRWWVQWTVMVATFWLAMVVAVPEWLAWTVTALLLALMAVLLSSYGSPRIVVTDDWLSAGSARIERRFTGAVAALDAEAMRRQAGRDANARAYQLVRPYISTGVRVAIDDPSDPTPYWLLSSRRATELAAALGHEPEAPAQQLGDDGSAAAGGAST</sequence>
<reference evidence="3 4" key="1">
    <citation type="submission" date="2019-01" db="EMBL/GenBank/DDBJ databases">
        <title>Novel species of Nocardioides.</title>
        <authorList>
            <person name="Liu Q."/>
            <person name="Xin Y.-H."/>
        </authorList>
    </citation>
    <scope>NUCLEOTIDE SEQUENCE [LARGE SCALE GENOMIC DNA]</scope>
    <source>
        <strain evidence="3 4">HLT3-15</strain>
    </source>
</reference>
<feature type="compositionally biased region" description="Low complexity" evidence="1">
    <location>
        <begin position="155"/>
        <end position="167"/>
    </location>
</feature>
<dbReference type="EMBL" id="SDWS01000009">
    <property type="protein sequence ID" value="RYB89079.1"/>
    <property type="molecule type" value="Genomic_DNA"/>
</dbReference>
<name>A0A4Q2RN68_9ACTN</name>
<feature type="transmembrane region" description="Helical" evidence="2">
    <location>
        <begin position="12"/>
        <end position="30"/>
    </location>
</feature>
<evidence type="ECO:0000313" key="3">
    <source>
        <dbReference type="EMBL" id="RYB89079.1"/>
    </source>
</evidence>
<protein>
    <submittedName>
        <fullName evidence="3">DUF3093 domain-containing protein</fullName>
    </submittedName>
</protein>
<keyword evidence="4" id="KW-1185">Reference proteome</keyword>
<evidence type="ECO:0000256" key="2">
    <source>
        <dbReference type="SAM" id="Phobius"/>
    </source>
</evidence>